<reference evidence="1" key="1">
    <citation type="submission" date="2018-05" db="EMBL/GenBank/DDBJ databases">
        <authorList>
            <person name="Lanie J.A."/>
            <person name="Ng W.-L."/>
            <person name="Kazmierczak K.M."/>
            <person name="Andrzejewski T.M."/>
            <person name="Davidsen T.M."/>
            <person name="Wayne K.J."/>
            <person name="Tettelin H."/>
            <person name="Glass J.I."/>
            <person name="Rusch D."/>
            <person name="Podicherti R."/>
            <person name="Tsui H.-C.T."/>
            <person name="Winkler M.E."/>
        </authorList>
    </citation>
    <scope>NUCLEOTIDE SEQUENCE</scope>
</reference>
<name>A0A382EWN3_9ZZZZ</name>
<feature type="non-terminal residue" evidence="1">
    <location>
        <position position="128"/>
    </location>
</feature>
<gene>
    <name evidence="1" type="ORF">METZ01_LOCUS207197</name>
</gene>
<evidence type="ECO:0000313" key="1">
    <source>
        <dbReference type="EMBL" id="SVB54343.1"/>
    </source>
</evidence>
<organism evidence="1">
    <name type="scientific">marine metagenome</name>
    <dbReference type="NCBI Taxonomy" id="408172"/>
    <lineage>
        <taxon>unclassified sequences</taxon>
        <taxon>metagenomes</taxon>
        <taxon>ecological metagenomes</taxon>
    </lineage>
</organism>
<dbReference type="EMBL" id="UINC01046389">
    <property type="protein sequence ID" value="SVB54343.1"/>
    <property type="molecule type" value="Genomic_DNA"/>
</dbReference>
<dbReference type="AlphaFoldDB" id="A0A382EWN3"/>
<sequence>MKLDVNKEVFEIWKKFSGDENYKENFDKLVSKKNNEKLKNKDPLNNLCPITYKKEEYTKPEGFDYRFLFTGFNPSFNEKHYKKCKKNEKDKIKEPYKFFHFDKNKTNLDKEIIDVDYSLRNINSQYPK</sequence>
<protein>
    <submittedName>
        <fullName evidence="1">Uncharacterized protein</fullName>
    </submittedName>
</protein>
<proteinExistence type="predicted"/>
<accession>A0A382EWN3</accession>